<organism evidence="1 2">
    <name type="scientific">Dentiscutata heterogama</name>
    <dbReference type="NCBI Taxonomy" id="1316150"/>
    <lineage>
        <taxon>Eukaryota</taxon>
        <taxon>Fungi</taxon>
        <taxon>Fungi incertae sedis</taxon>
        <taxon>Mucoromycota</taxon>
        <taxon>Glomeromycotina</taxon>
        <taxon>Glomeromycetes</taxon>
        <taxon>Diversisporales</taxon>
        <taxon>Gigasporaceae</taxon>
        <taxon>Dentiscutata</taxon>
    </lineage>
</organism>
<proteinExistence type="predicted"/>
<comment type="caution">
    <text evidence="1">The sequence shown here is derived from an EMBL/GenBank/DDBJ whole genome shotgun (WGS) entry which is preliminary data.</text>
</comment>
<keyword evidence="2" id="KW-1185">Reference proteome</keyword>
<name>A0ACA9KAR7_9GLOM</name>
<evidence type="ECO:0000313" key="1">
    <source>
        <dbReference type="EMBL" id="CAG8461516.1"/>
    </source>
</evidence>
<reference evidence="1" key="1">
    <citation type="submission" date="2021-06" db="EMBL/GenBank/DDBJ databases">
        <authorList>
            <person name="Kallberg Y."/>
            <person name="Tangrot J."/>
            <person name="Rosling A."/>
        </authorList>
    </citation>
    <scope>NUCLEOTIDE SEQUENCE</scope>
    <source>
        <strain evidence="1">IL203A</strain>
    </source>
</reference>
<dbReference type="Proteomes" id="UP000789702">
    <property type="component" value="Unassembled WGS sequence"/>
</dbReference>
<accession>A0ACA9KAR7</accession>
<evidence type="ECO:0000313" key="2">
    <source>
        <dbReference type="Proteomes" id="UP000789702"/>
    </source>
</evidence>
<feature type="non-terminal residue" evidence="1">
    <location>
        <position position="322"/>
    </location>
</feature>
<protein>
    <submittedName>
        <fullName evidence="1">14497_t:CDS:1</fullName>
    </submittedName>
</protein>
<gene>
    <name evidence="1" type="ORF">DHETER_LOCUS1303</name>
</gene>
<dbReference type="EMBL" id="CAJVPU010000764">
    <property type="protein sequence ID" value="CAG8461516.1"/>
    <property type="molecule type" value="Genomic_DNA"/>
</dbReference>
<sequence>MVSHISLIVVMISVKNNRSCSDGVAKYKLTKDLSQAIRFKYFFSAHQPPQTFMNGDIVFISGKYVVENSEPYFTIAYSSIIDSGNPNREFDISDVPISIPHCIYSVTVNREPKKVENFIHFGAETIQYNSITSKPEVKMNIMIIYPHESPRFKYLGHLGSNIKLQSNYFVSGLLKFSKSGKIMIEATDVDYLKTSTINITRTESSQSATEGAPSIIDIIDDDLDSIATQQHNSFKSSTNANSNVDRSHDTIKSDIINTNYKVNRSRNIKKSDIINTNNKDNQFHDTKNYHTTVEDYLSDEVQSDNGDFYEKPNDSADIKNLQ</sequence>